<feature type="region of interest" description="Disordered" evidence="1">
    <location>
        <begin position="173"/>
        <end position="210"/>
    </location>
</feature>
<feature type="compositionally biased region" description="Low complexity" evidence="1">
    <location>
        <begin position="259"/>
        <end position="273"/>
    </location>
</feature>
<accession>A0A7X5Y4C3</accession>
<comment type="caution">
    <text evidence="2">The sequence shown here is derived from an EMBL/GenBank/DDBJ whole genome shotgun (WGS) entry which is preliminary data.</text>
</comment>
<evidence type="ECO:0000313" key="2">
    <source>
        <dbReference type="EMBL" id="NJB99530.1"/>
    </source>
</evidence>
<evidence type="ECO:0000256" key="1">
    <source>
        <dbReference type="SAM" id="MobiDB-lite"/>
    </source>
</evidence>
<dbReference type="AlphaFoldDB" id="A0A7X5Y4C3"/>
<feature type="region of interest" description="Disordered" evidence="1">
    <location>
        <begin position="69"/>
        <end position="120"/>
    </location>
</feature>
<organism evidence="2 3">
    <name type="scientific">Sphingomonas trueperi</name>
    <dbReference type="NCBI Taxonomy" id="53317"/>
    <lineage>
        <taxon>Bacteria</taxon>
        <taxon>Pseudomonadati</taxon>
        <taxon>Pseudomonadota</taxon>
        <taxon>Alphaproteobacteria</taxon>
        <taxon>Sphingomonadales</taxon>
        <taxon>Sphingomonadaceae</taxon>
        <taxon>Sphingomonas</taxon>
    </lineage>
</organism>
<gene>
    <name evidence="2" type="ORF">GGR89_003874</name>
</gene>
<sequence length="322" mass="34865">MRGRNAVGFRHRRALLRHRQPLGQAFALVDIEHGEPLQKDQLPRLAILVTGPLGLVLRGKAIRIADRRSPLAAPHASPRRLRLSKGQPPLRDMPPLDHRRPEDQHIDPRIAPPGRGIGRHRTATRRSIPRLHPGQPPLLQLGNHPSSHLGIEARPVLVSNTHDPCSFQNTATGAGRAGGAAGANRQSCRGRQAAPAGPKQRGGVGHRPACGMSRQDYREATLPPARPRAGCTTPPRPARRPSCQRNRAAGGHPRPAKNRTLATGRAARAACARQHVRQPPPVPPARASVPRVHQQPARPGVAEGVRQLAHRTRVPLPAPADR</sequence>
<feature type="compositionally biased region" description="Basic and acidic residues" evidence="1">
    <location>
        <begin position="94"/>
        <end position="108"/>
    </location>
</feature>
<proteinExistence type="predicted"/>
<name>A0A7X5Y4C3_9SPHN</name>
<dbReference type="EMBL" id="JAATJB010000016">
    <property type="protein sequence ID" value="NJB99530.1"/>
    <property type="molecule type" value="Genomic_DNA"/>
</dbReference>
<feature type="region of interest" description="Disordered" evidence="1">
    <location>
        <begin position="222"/>
        <end position="322"/>
    </location>
</feature>
<evidence type="ECO:0000313" key="3">
    <source>
        <dbReference type="Proteomes" id="UP000531251"/>
    </source>
</evidence>
<keyword evidence="3" id="KW-1185">Reference proteome</keyword>
<reference evidence="2 3" key="1">
    <citation type="submission" date="2020-03" db="EMBL/GenBank/DDBJ databases">
        <title>Genomic Encyclopedia of Type Strains, Phase IV (KMG-IV): sequencing the most valuable type-strain genomes for metagenomic binning, comparative biology and taxonomic classification.</title>
        <authorList>
            <person name="Goeker M."/>
        </authorList>
    </citation>
    <scope>NUCLEOTIDE SEQUENCE [LARGE SCALE GENOMIC DNA]</scope>
    <source>
        <strain evidence="2 3">DSM 7225</strain>
    </source>
</reference>
<protein>
    <submittedName>
        <fullName evidence="2">Uncharacterized protein</fullName>
    </submittedName>
</protein>
<dbReference type="Proteomes" id="UP000531251">
    <property type="component" value="Unassembled WGS sequence"/>
</dbReference>